<evidence type="ECO:0000313" key="2">
    <source>
        <dbReference type="Proteomes" id="UP000018217"/>
    </source>
</evidence>
<sequence length="38" mass="4154">MLSSSEIEKPAGFFAFSPISIQVADERYSCISLMTPAE</sequence>
<keyword evidence="2" id="KW-1185">Reference proteome</keyword>
<reference evidence="1 2" key="1">
    <citation type="journal article" date="2013" name="Syst. Appl. Microbiol.">
        <title>Phylogenetic position and virulence apparatus of the pear flower necrosis pathogen Erwinia piriflorinigrans CFBP 5888T as assessed by comparative genomics.</title>
        <authorList>
            <person name="Smits T.H."/>
            <person name="Rezzonico F."/>
            <person name="Lopez M.M."/>
            <person name="Blom J."/>
            <person name="Goesmann A."/>
            <person name="Frey J.E."/>
            <person name="Duffy B."/>
        </authorList>
    </citation>
    <scope>NUCLEOTIDE SEQUENCE [LARGE SCALE GENOMIC DNA]</scope>
    <source>
        <strain evidence="2">CFBP5888</strain>
    </source>
</reference>
<dbReference type="STRING" id="1161919.EPIR_2724"/>
<accession>V5ZAN1</accession>
<evidence type="ECO:0000313" key="1">
    <source>
        <dbReference type="EMBL" id="CCG88087.1"/>
    </source>
</evidence>
<organism evidence="1 2">
    <name type="scientific">Erwinia piriflorinigrans CFBP 5888</name>
    <dbReference type="NCBI Taxonomy" id="1161919"/>
    <lineage>
        <taxon>Bacteria</taxon>
        <taxon>Pseudomonadati</taxon>
        <taxon>Pseudomonadota</taxon>
        <taxon>Gammaproteobacteria</taxon>
        <taxon>Enterobacterales</taxon>
        <taxon>Erwiniaceae</taxon>
        <taxon>Erwinia</taxon>
    </lineage>
</organism>
<name>V5ZAN1_9GAMM</name>
<proteinExistence type="predicted"/>
<protein>
    <submittedName>
        <fullName evidence="1">Uncharacterized protein</fullName>
    </submittedName>
</protein>
<dbReference type="Proteomes" id="UP000018217">
    <property type="component" value="Unassembled WGS sequence"/>
</dbReference>
<dbReference type="EMBL" id="CAHS01000016">
    <property type="protein sequence ID" value="CCG88087.1"/>
    <property type="molecule type" value="Genomic_DNA"/>
</dbReference>
<dbReference type="AlphaFoldDB" id="V5ZAN1"/>
<gene>
    <name evidence="1" type="ORF">EPIR_2724</name>
</gene>
<comment type="caution">
    <text evidence="1">The sequence shown here is derived from an EMBL/GenBank/DDBJ whole genome shotgun (WGS) entry which is preliminary data.</text>
</comment>